<evidence type="ECO:0000256" key="2">
    <source>
        <dbReference type="SAM" id="SignalP"/>
    </source>
</evidence>
<feature type="chain" id="PRO_5029616111" evidence="2">
    <location>
        <begin position="31"/>
        <end position="176"/>
    </location>
</feature>
<dbReference type="OrthoDB" id="622488at2759"/>
<name>A0A7I8JW86_SPIIN</name>
<feature type="compositionally biased region" description="Low complexity" evidence="1">
    <location>
        <begin position="165"/>
        <end position="176"/>
    </location>
</feature>
<dbReference type="PANTHER" id="PTHR31676">
    <property type="entry name" value="T31J12.3 PROTEIN-RELATED"/>
    <property type="match status" value="1"/>
</dbReference>
<evidence type="ECO:0000313" key="3">
    <source>
        <dbReference type="EMBL" id="CAA7387994.1"/>
    </source>
</evidence>
<protein>
    <submittedName>
        <fullName evidence="3">Uncharacterized protein</fullName>
    </submittedName>
</protein>
<keyword evidence="2" id="KW-0732">Signal</keyword>
<dbReference type="Gene3D" id="2.30.240.10">
    <property type="entry name" value="At5g01610-like"/>
    <property type="match status" value="1"/>
</dbReference>
<dbReference type="Proteomes" id="UP000663760">
    <property type="component" value="Chromosome 1"/>
</dbReference>
<gene>
    <name evidence="3" type="ORF">SI8410_01000319</name>
</gene>
<dbReference type="Pfam" id="PF04398">
    <property type="entry name" value="DUF538"/>
    <property type="match status" value="1"/>
</dbReference>
<dbReference type="PANTHER" id="PTHR31676:SF96">
    <property type="entry name" value="EXPRESSED PROTEIN"/>
    <property type="match status" value="1"/>
</dbReference>
<dbReference type="InterPro" id="IPR007493">
    <property type="entry name" value="DUF538"/>
</dbReference>
<sequence length="176" mass="18555">MILQAMASSSSSSSSLLILLLSLSAAVASAGGDLPPVQDYLPSYGLPKGLLPNAVVNYTLSEDGEFVVELAAPCYVQFTDLVYFDRVLKGKLTYGAVTDVSGIQVKKLFIWVSITGLAVTSDGKYIEFQVGIFSQKLPISLFTEIPNCRKNAAGRSGCHGRRHGGATADASAVAAY</sequence>
<dbReference type="EMBL" id="LR746264">
    <property type="protein sequence ID" value="CAA7387994.1"/>
    <property type="molecule type" value="Genomic_DNA"/>
</dbReference>
<feature type="region of interest" description="Disordered" evidence="1">
    <location>
        <begin position="154"/>
        <end position="176"/>
    </location>
</feature>
<dbReference type="InterPro" id="IPR036758">
    <property type="entry name" value="At5g01610-like"/>
</dbReference>
<dbReference type="SUPFAM" id="SSF141562">
    <property type="entry name" value="At5g01610-like"/>
    <property type="match status" value="1"/>
</dbReference>
<feature type="signal peptide" evidence="2">
    <location>
        <begin position="1"/>
        <end position="30"/>
    </location>
</feature>
<organism evidence="3 4">
    <name type="scientific">Spirodela intermedia</name>
    <name type="common">Intermediate duckweed</name>
    <dbReference type="NCBI Taxonomy" id="51605"/>
    <lineage>
        <taxon>Eukaryota</taxon>
        <taxon>Viridiplantae</taxon>
        <taxon>Streptophyta</taxon>
        <taxon>Embryophyta</taxon>
        <taxon>Tracheophyta</taxon>
        <taxon>Spermatophyta</taxon>
        <taxon>Magnoliopsida</taxon>
        <taxon>Liliopsida</taxon>
        <taxon>Araceae</taxon>
        <taxon>Lemnoideae</taxon>
        <taxon>Spirodela</taxon>
    </lineage>
</organism>
<accession>A0A7I8JW86</accession>
<keyword evidence="4" id="KW-1185">Reference proteome</keyword>
<dbReference type="AlphaFoldDB" id="A0A7I8JW86"/>
<proteinExistence type="predicted"/>
<reference evidence="3" key="1">
    <citation type="submission" date="2020-02" db="EMBL/GenBank/DDBJ databases">
        <authorList>
            <person name="Scholz U."/>
            <person name="Mascher M."/>
            <person name="Fiebig A."/>
        </authorList>
    </citation>
    <scope>NUCLEOTIDE SEQUENCE</scope>
</reference>
<evidence type="ECO:0000256" key="1">
    <source>
        <dbReference type="SAM" id="MobiDB-lite"/>
    </source>
</evidence>
<evidence type="ECO:0000313" key="4">
    <source>
        <dbReference type="Proteomes" id="UP000663760"/>
    </source>
</evidence>